<dbReference type="CDD" id="cd03221">
    <property type="entry name" value="ABCF_EF-3"/>
    <property type="match status" value="2"/>
</dbReference>
<dbReference type="SMART" id="SM00382">
    <property type="entry name" value="AAA"/>
    <property type="match status" value="2"/>
</dbReference>
<keyword evidence="10" id="KW-1185">Reference proteome</keyword>
<dbReference type="InterPro" id="IPR003439">
    <property type="entry name" value="ABC_transporter-like_ATP-bd"/>
</dbReference>
<dbReference type="EMBL" id="LR134167">
    <property type="protein sequence ID" value="VEB22206.1"/>
    <property type="molecule type" value="Genomic_DNA"/>
</dbReference>
<dbReference type="KEGG" id="avt:NCTC3438_00328"/>
<dbReference type="SUPFAM" id="SSF52540">
    <property type="entry name" value="P-loop containing nucleoside triphosphate hydrolases"/>
    <property type="match status" value="2"/>
</dbReference>
<feature type="domain" description="ABC transporter" evidence="8">
    <location>
        <begin position="2"/>
        <end position="246"/>
    </location>
</feature>
<evidence type="ECO:0000256" key="3">
    <source>
        <dbReference type="ARBA" id="ARBA00022840"/>
    </source>
</evidence>
<keyword evidence="1" id="KW-0677">Repeat</keyword>
<reference evidence="9 10" key="1">
    <citation type="submission" date="2018-12" db="EMBL/GenBank/DDBJ databases">
        <authorList>
            <consortium name="Pathogen Informatics"/>
        </authorList>
    </citation>
    <scope>NUCLEOTIDE SEQUENCE [LARGE SCALE GENOMIC DNA]</scope>
    <source>
        <strain evidence="9 10">NCTC3438</strain>
    </source>
</reference>
<evidence type="ECO:0000313" key="9">
    <source>
        <dbReference type="EMBL" id="VEB22206.1"/>
    </source>
</evidence>
<dbReference type="InterPro" id="IPR003593">
    <property type="entry name" value="AAA+_ATPase"/>
</dbReference>
<dbReference type="InterPro" id="IPR050611">
    <property type="entry name" value="ABCF"/>
</dbReference>
<feature type="region of interest" description="Disordered" evidence="7">
    <location>
        <begin position="525"/>
        <end position="550"/>
    </location>
</feature>
<dbReference type="FunFam" id="3.40.50.300:FF:000011">
    <property type="entry name" value="Putative ABC transporter ATP-binding component"/>
    <property type="match status" value="1"/>
</dbReference>
<evidence type="ECO:0000256" key="2">
    <source>
        <dbReference type="ARBA" id="ARBA00022741"/>
    </source>
</evidence>
<dbReference type="NCBIfam" id="NF007921">
    <property type="entry name" value="PRK10636.1"/>
    <property type="match status" value="1"/>
</dbReference>
<sequence length="633" mass="71395">MILFTNLSLKRGQTTLLENANATINPKQKVGLVGKNGCGKSSLLALLKKEISAEGGEVSYPTNWQLAWVNQETPALAISALDYVILGDRQYVALQQQLEQANQNNDGNAIARIHEQLDTIDAWTIQARAAALLNGLGFSQEELSQPVSAFSGGWRMRLNLAQALLCPSDLLLLDEPTNHLDLDAVIWLERWLQQYQGTLVLISHDRDFLDPVVDKILHIENQKINEYTGDYSSFEKQRAEKLAQQTALYRQQQQKISHLQKYIDRFKAKASKAKQAQSRVKALAKMELIAPAYVDNPFTFEFREPLALPNPLLSMEKVSAGYENNGRTTEILKQIKLNLVPGSRIGLLGKNGAGKSTLIKLLAGEITALSGNIQLAKGVQLGYFAQHQLDTLRAEESALWHMQQLAPQQTEQQLRTYLGSFAFHGDKVNEPIATFSGGEKARLVLALIVWQRPNLLLLDEPTNHLDLDMRQALTEALVDYQGSLVIVSHDRHLLRNTVDEFYLVHDGQVEEFKGDLDDYQKWLNEQNSQSQSSGKTESNSQNRKEQKRKEAELRQQLAPLRKSLAQWESKMETLSQKLADIEQQLANGDLYQAEMKENLTALLKDQAEYKKQLDEVEMEWFAVQEEIETILGS</sequence>
<feature type="domain" description="ABC transporter" evidence="8">
    <location>
        <begin position="313"/>
        <end position="531"/>
    </location>
</feature>
<feature type="coiled-coil region" evidence="6">
    <location>
        <begin position="564"/>
        <end position="619"/>
    </location>
</feature>
<protein>
    <recommendedName>
        <fullName evidence="5">Probable ATP-binding protein YheS</fullName>
    </recommendedName>
</protein>
<keyword evidence="2" id="KW-0547">Nucleotide-binding</keyword>
<evidence type="ECO:0000259" key="8">
    <source>
        <dbReference type="PROSITE" id="PS50893"/>
    </source>
</evidence>
<dbReference type="Proteomes" id="UP000268198">
    <property type="component" value="Chromosome"/>
</dbReference>
<dbReference type="Pfam" id="PF00005">
    <property type="entry name" value="ABC_tran"/>
    <property type="match status" value="2"/>
</dbReference>
<dbReference type="Pfam" id="PF12848">
    <property type="entry name" value="ABC_tran_Xtn"/>
    <property type="match status" value="1"/>
</dbReference>
<dbReference type="PANTHER" id="PTHR19211">
    <property type="entry name" value="ATP-BINDING TRANSPORT PROTEIN-RELATED"/>
    <property type="match status" value="1"/>
</dbReference>
<evidence type="ECO:0000256" key="4">
    <source>
        <dbReference type="ARBA" id="ARBA00061571"/>
    </source>
</evidence>
<name>A0A3S4KYC7_AVIVO</name>
<dbReference type="AlphaFoldDB" id="A0A3S4KYC7"/>
<dbReference type="PROSITE" id="PS00211">
    <property type="entry name" value="ABC_TRANSPORTER_1"/>
    <property type="match status" value="2"/>
</dbReference>
<evidence type="ECO:0000256" key="1">
    <source>
        <dbReference type="ARBA" id="ARBA00022737"/>
    </source>
</evidence>
<comment type="similarity">
    <text evidence="4">Belongs to the ABC transporter superfamily. ABCF family. YheS subfamily.</text>
</comment>
<gene>
    <name evidence="9" type="ORF">NCTC3438_00328</name>
</gene>
<dbReference type="OrthoDB" id="9762051at2"/>
<keyword evidence="3 9" id="KW-0067">ATP-binding</keyword>
<accession>A0A3S4KYC7</accession>
<organism evidence="9 10">
    <name type="scientific">Avibacterium volantium</name>
    <name type="common">Pasteurella volantium</name>
    <dbReference type="NCBI Taxonomy" id="762"/>
    <lineage>
        <taxon>Bacteria</taxon>
        <taxon>Pseudomonadati</taxon>
        <taxon>Pseudomonadota</taxon>
        <taxon>Gammaproteobacteria</taxon>
        <taxon>Pasteurellales</taxon>
        <taxon>Pasteurellaceae</taxon>
        <taxon>Avibacterium</taxon>
    </lineage>
</organism>
<dbReference type="InterPro" id="IPR032781">
    <property type="entry name" value="ABC_tran_Xtn"/>
</dbReference>
<dbReference type="GO" id="GO:0016887">
    <property type="term" value="F:ATP hydrolysis activity"/>
    <property type="evidence" value="ECO:0007669"/>
    <property type="project" value="InterPro"/>
</dbReference>
<dbReference type="PROSITE" id="PS50893">
    <property type="entry name" value="ABC_TRANSPORTER_2"/>
    <property type="match status" value="2"/>
</dbReference>
<evidence type="ECO:0000256" key="5">
    <source>
        <dbReference type="ARBA" id="ARBA00069073"/>
    </source>
</evidence>
<proteinExistence type="inferred from homology"/>
<dbReference type="InterPro" id="IPR017871">
    <property type="entry name" value="ABC_transporter-like_CS"/>
</dbReference>
<dbReference type="InterPro" id="IPR027417">
    <property type="entry name" value="P-loop_NTPase"/>
</dbReference>
<dbReference type="Gene3D" id="3.40.50.300">
    <property type="entry name" value="P-loop containing nucleotide triphosphate hydrolases"/>
    <property type="match status" value="2"/>
</dbReference>
<keyword evidence="6" id="KW-0175">Coiled coil</keyword>
<dbReference type="FunFam" id="3.40.50.300:FF:002053">
    <property type="entry name" value="ABC transporter ATP-binding protein"/>
    <property type="match status" value="1"/>
</dbReference>
<dbReference type="GO" id="GO:0005524">
    <property type="term" value="F:ATP binding"/>
    <property type="evidence" value="ECO:0007669"/>
    <property type="project" value="UniProtKB-KW"/>
</dbReference>
<dbReference type="RefSeq" id="WP_126370975.1">
    <property type="nucleotide sequence ID" value="NZ_LR134167.1"/>
</dbReference>
<feature type="compositionally biased region" description="Polar residues" evidence="7">
    <location>
        <begin position="525"/>
        <end position="541"/>
    </location>
</feature>
<evidence type="ECO:0000256" key="6">
    <source>
        <dbReference type="SAM" id="Coils"/>
    </source>
</evidence>
<dbReference type="PANTHER" id="PTHR19211:SF14">
    <property type="entry name" value="ATP-BINDING CASSETTE SUB-FAMILY F MEMBER 1"/>
    <property type="match status" value="1"/>
</dbReference>
<evidence type="ECO:0000256" key="7">
    <source>
        <dbReference type="SAM" id="MobiDB-lite"/>
    </source>
</evidence>
<evidence type="ECO:0000313" key="10">
    <source>
        <dbReference type="Proteomes" id="UP000268198"/>
    </source>
</evidence>